<evidence type="ECO:0000259" key="2">
    <source>
        <dbReference type="SMART" id="SM00128"/>
    </source>
</evidence>
<feature type="compositionally biased region" description="Pro residues" evidence="1">
    <location>
        <begin position="689"/>
        <end position="701"/>
    </location>
</feature>
<dbReference type="Proteomes" id="UP001214603">
    <property type="component" value="Chromosome 1"/>
</dbReference>
<sequence>MQRLLDDYERVFVLDLLGTRDAEAMLSQAYVDHIEAILGKLPWHGDQKPLRYYNFDFHTIAKAAGGLDGARAELDRLNNVQSHRQNNGYTLVRLCKDHTEHLVTQTGVFRVNCFDCLDRTNVVQGCLSQVVLRDFFKAISREVHGDANLAQLNDTPGLPEMLWSLHGRLWAENGDTLAQISTGTGSLNSDYMRSGTKKFWTGLLSDAAKSASRMYMNNFQDQNKQQAIDTLLGARSGQEQVALYDPLYTAADEELARRKDEYATKKGVQLFLGTYNVCAQPAQRLDLWLNQAVGADIVVLSFQEIVPLTAQQMLSSAAEPMRFWETMALDALNTGDEPYIVLRSELLFATSVLLLVRESMLPNVRNVEGATKKTGFRGMSGNKGGIAVRMDVFDTDLCVVGAHLAAGNTNVDERNGDYQSIARGIQFPRGRTIESHTHVFWAGDLNYRFDQLSSAEVRSLCAELSAATYDGKPEAPSGVLAKLYAHDQLKLAQASRMAFSDYLEGPLLFRPTYKYDIQSDHYDSSEKARAPAWTDRIVYRTKMQDADSIRLNMYGCAELRISDHRPVFAMFDVQAYVVDTDKRAAVQSQLLGTIRKYSSSLPQPSDNEQQWWNQGAPLAPSADTTTRGNPFVSPPPPSVPARPGGAARAVPPPMPPRQLPSAPLTAQPEAAGVAPSAPALPEDHGESPAAPPPIPPRPDRT</sequence>
<reference evidence="3" key="1">
    <citation type="submission" date="2023-03" db="EMBL/GenBank/DDBJ databases">
        <title>Mating type loci evolution in Malassezia.</title>
        <authorList>
            <person name="Coelho M.A."/>
        </authorList>
    </citation>
    <scope>NUCLEOTIDE SEQUENCE</scope>
    <source>
        <strain evidence="3">CBS 7876</strain>
    </source>
</reference>
<dbReference type="PANTHER" id="PTHR11200:SF257">
    <property type="entry name" value="PHOSPHOINOSITIDE 5-PHOSPHATASE"/>
    <property type="match status" value="1"/>
</dbReference>
<protein>
    <submittedName>
        <fullName evidence="3">Phosphoinositide 5-phosphatase</fullName>
        <ecNumber evidence="3">3.1.3.36</ecNumber>
    </submittedName>
</protein>
<dbReference type="SMART" id="SM00128">
    <property type="entry name" value="IPPc"/>
    <property type="match status" value="1"/>
</dbReference>
<dbReference type="GO" id="GO:0004439">
    <property type="term" value="F:phosphatidylinositol-4,5-bisphosphate 5-phosphatase activity"/>
    <property type="evidence" value="ECO:0007669"/>
    <property type="project" value="UniProtKB-EC"/>
</dbReference>
<dbReference type="EC" id="3.1.3.36" evidence="3"/>
<dbReference type="AlphaFoldDB" id="A0AAF0DZF2"/>
<organism evidence="3 4">
    <name type="scientific">Malassezia obtusa</name>
    <dbReference type="NCBI Taxonomy" id="76774"/>
    <lineage>
        <taxon>Eukaryota</taxon>
        <taxon>Fungi</taxon>
        <taxon>Dikarya</taxon>
        <taxon>Basidiomycota</taxon>
        <taxon>Ustilaginomycotina</taxon>
        <taxon>Malasseziomycetes</taxon>
        <taxon>Malasseziales</taxon>
        <taxon>Malasseziaceae</taxon>
        <taxon>Malassezia</taxon>
    </lineage>
</organism>
<evidence type="ECO:0000313" key="3">
    <source>
        <dbReference type="EMBL" id="WFD02215.1"/>
    </source>
</evidence>
<name>A0AAF0DZF2_9BASI</name>
<keyword evidence="4" id="KW-1185">Reference proteome</keyword>
<proteinExistence type="predicted"/>
<evidence type="ECO:0000256" key="1">
    <source>
        <dbReference type="SAM" id="MobiDB-lite"/>
    </source>
</evidence>
<accession>A0AAF0DZF2</accession>
<dbReference type="InterPro" id="IPR000300">
    <property type="entry name" value="IPPc"/>
</dbReference>
<dbReference type="GO" id="GO:0046856">
    <property type="term" value="P:phosphatidylinositol dephosphorylation"/>
    <property type="evidence" value="ECO:0007669"/>
    <property type="project" value="InterPro"/>
</dbReference>
<dbReference type="Pfam" id="PF22669">
    <property type="entry name" value="Exo_endo_phos2"/>
    <property type="match status" value="1"/>
</dbReference>
<dbReference type="GO" id="GO:0016020">
    <property type="term" value="C:membrane"/>
    <property type="evidence" value="ECO:0007669"/>
    <property type="project" value="TreeGrafter"/>
</dbReference>
<dbReference type="SUPFAM" id="SSF56219">
    <property type="entry name" value="DNase I-like"/>
    <property type="match status" value="1"/>
</dbReference>
<dbReference type="InterPro" id="IPR036691">
    <property type="entry name" value="Endo/exonu/phosph_ase_sf"/>
</dbReference>
<feature type="compositionally biased region" description="Polar residues" evidence="1">
    <location>
        <begin position="599"/>
        <end position="613"/>
    </location>
</feature>
<dbReference type="EMBL" id="CP119934">
    <property type="protein sequence ID" value="WFD02215.1"/>
    <property type="molecule type" value="Genomic_DNA"/>
</dbReference>
<dbReference type="GO" id="GO:0043813">
    <property type="term" value="F:phosphatidylinositol-3,5-bisphosphate 5-phosphatase activity"/>
    <property type="evidence" value="ECO:0007669"/>
    <property type="project" value="TreeGrafter"/>
</dbReference>
<evidence type="ECO:0000313" key="4">
    <source>
        <dbReference type="Proteomes" id="UP001214603"/>
    </source>
</evidence>
<dbReference type="PANTHER" id="PTHR11200">
    <property type="entry name" value="INOSITOL 5-PHOSPHATASE"/>
    <property type="match status" value="1"/>
</dbReference>
<dbReference type="Gene3D" id="3.60.10.10">
    <property type="entry name" value="Endonuclease/exonuclease/phosphatase"/>
    <property type="match status" value="1"/>
</dbReference>
<feature type="domain" description="Inositol polyphosphate-related phosphatase" evidence="2">
    <location>
        <begin position="266"/>
        <end position="579"/>
    </location>
</feature>
<keyword evidence="3" id="KW-0378">Hydrolase</keyword>
<dbReference type="InterPro" id="IPR046985">
    <property type="entry name" value="IP5"/>
</dbReference>
<gene>
    <name evidence="3" type="ORF">MOBT1_000896</name>
</gene>
<dbReference type="GO" id="GO:0005737">
    <property type="term" value="C:cytoplasm"/>
    <property type="evidence" value="ECO:0007669"/>
    <property type="project" value="TreeGrafter"/>
</dbReference>
<feature type="region of interest" description="Disordered" evidence="1">
    <location>
        <begin position="599"/>
        <end position="701"/>
    </location>
</feature>